<dbReference type="KEGG" id="lgi:LOTGIDRAFT_137329"/>
<dbReference type="EMBL" id="KB199981">
    <property type="protein sequence ID" value="ESP03533.1"/>
    <property type="molecule type" value="Genomic_DNA"/>
</dbReference>
<dbReference type="PANTHER" id="PTHR24373:SF370">
    <property type="entry name" value="FISH-LIPS, ISOFORM E"/>
    <property type="match status" value="1"/>
</dbReference>
<dbReference type="OMA" id="DCPINFP"/>
<dbReference type="Proteomes" id="UP000030746">
    <property type="component" value="Unassembled WGS sequence"/>
</dbReference>
<name>V4B0F5_LOTGI</name>
<gene>
    <name evidence="5" type="ORF">LOTGIDRAFT_137329</name>
</gene>
<dbReference type="CTD" id="20233896"/>
<dbReference type="InterPro" id="IPR001611">
    <property type="entry name" value="Leu-rich_rpt"/>
</dbReference>
<organism evidence="5 6">
    <name type="scientific">Lottia gigantea</name>
    <name type="common">Giant owl limpet</name>
    <dbReference type="NCBI Taxonomy" id="225164"/>
    <lineage>
        <taxon>Eukaryota</taxon>
        <taxon>Metazoa</taxon>
        <taxon>Spiralia</taxon>
        <taxon>Lophotrochozoa</taxon>
        <taxon>Mollusca</taxon>
        <taxon>Gastropoda</taxon>
        <taxon>Patellogastropoda</taxon>
        <taxon>Lottioidea</taxon>
        <taxon>Lottiidae</taxon>
        <taxon>Lottia</taxon>
    </lineage>
</organism>
<dbReference type="FunFam" id="3.80.10.10:FF:001164">
    <property type="entry name" value="GH01279p"/>
    <property type="match status" value="1"/>
</dbReference>
<keyword evidence="6" id="KW-1185">Reference proteome</keyword>
<keyword evidence="1" id="KW-0433">Leucine-rich repeat</keyword>
<evidence type="ECO:0000313" key="6">
    <source>
        <dbReference type="Proteomes" id="UP000030746"/>
    </source>
</evidence>
<dbReference type="RefSeq" id="XP_009045763.1">
    <property type="nucleotide sequence ID" value="XM_009047515.1"/>
</dbReference>
<dbReference type="GeneID" id="20233896"/>
<keyword evidence="2 4" id="KW-0732">Signal</keyword>
<dbReference type="HOGENOM" id="CLU_000288_18_6_1"/>
<evidence type="ECO:0008006" key="7">
    <source>
        <dbReference type="Google" id="ProtNLM"/>
    </source>
</evidence>
<dbReference type="Pfam" id="PF13855">
    <property type="entry name" value="LRR_8"/>
    <property type="match status" value="2"/>
</dbReference>
<dbReference type="AlphaFoldDB" id="V4B0F5"/>
<feature type="non-terminal residue" evidence="5">
    <location>
        <position position="357"/>
    </location>
</feature>
<dbReference type="PROSITE" id="PS51450">
    <property type="entry name" value="LRR"/>
    <property type="match status" value="2"/>
</dbReference>
<dbReference type="InterPro" id="IPR050328">
    <property type="entry name" value="Dev_Immune_Receptor"/>
</dbReference>
<evidence type="ECO:0000313" key="5">
    <source>
        <dbReference type="EMBL" id="ESP03533.1"/>
    </source>
</evidence>
<dbReference type="STRING" id="225164.V4B0F5"/>
<dbReference type="SMART" id="SM00369">
    <property type="entry name" value="LRR_TYP"/>
    <property type="match status" value="10"/>
</dbReference>
<dbReference type="InterPro" id="IPR032675">
    <property type="entry name" value="LRR_dom_sf"/>
</dbReference>
<protein>
    <recommendedName>
        <fullName evidence="7">LRRCT domain-containing protein</fullName>
    </recommendedName>
</protein>
<reference evidence="5 6" key="1">
    <citation type="journal article" date="2013" name="Nature">
        <title>Insights into bilaterian evolution from three spiralian genomes.</title>
        <authorList>
            <person name="Simakov O."/>
            <person name="Marletaz F."/>
            <person name="Cho S.J."/>
            <person name="Edsinger-Gonzales E."/>
            <person name="Havlak P."/>
            <person name="Hellsten U."/>
            <person name="Kuo D.H."/>
            <person name="Larsson T."/>
            <person name="Lv J."/>
            <person name="Arendt D."/>
            <person name="Savage R."/>
            <person name="Osoegawa K."/>
            <person name="de Jong P."/>
            <person name="Grimwood J."/>
            <person name="Chapman J.A."/>
            <person name="Shapiro H."/>
            <person name="Aerts A."/>
            <person name="Otillar R.P."/>
            <person name="Terry A.Y."/>
            <person name="Boore J.L."/>
            <person name="Grigoriev I.V."/>
            <person name="Lindberg D.R."/>
            <person name="Seaver E.C."/>
            <person name="Weisblat D.A."/>
            <person name="Putnam N.H."/>
            <person name="Rokhsar D.S."/>
        </authorList>
    </citation>
    <scope>NUCLEOTIDE SEQUENCE [LARGE SCALE GENOMIC DNA]</scope>
</reference>
<keyword evidence="3" id="KW-0677">Repeat</keyword>
<dbReference type="Gene3D" id="3.80.10.10">
    <property type="entry name" value="Ribonuclease Inhibitor"/>
    <property type="match status" value="3"/>
</dbReference>
<evidence type="ECO:0000256" key="1">
    <source>
        <dbReference type="ARBA" id="ARBA00022614"/>
    </source>
</evidence>
<evidence type="ECO:0000256" key="2">
    <source>
        <dbReference type="ARBA" id="ARBA00022729"/>
    </source>
</evidence>
<dbReference type="OrthoDB" id="6162670at2759"/>
<dbReference type="Pfam" id="PF00560">
    <property type="entry name" value="LRR_1"/>
    <property type="match status" value="1"/>
</dbReference>
<proteinExistence type="predicted"/>
<dbReference type="SUPFAM" id="SSF52058">
    <property type="entry name" value="L domain-like"/>
    <property type="match status" value="1"/>
</dbReference>
<sequence>MSFVQLLPFFLFLTISQSSSQRWPLSGTCYPCSCDINQKGFGRVKYVNCSNLALTRIPRNLPLDLHTLDFSNNRILPQEIQQLCTFNSMQYVALSYNSLDSIPPEIFKDLENLHTLVLHGISSIPTTNIFEDLFNLEYLDINDCHVNQIPDNWFRKLYSLKTLKLRQTGIRSIEPGVLDGLLNLQELDLSHNVMRTAQTESFKPIVQSIRRINFRGNMFKTIGDHLFEKMYNLVELDLSDNKLESIHKRSFLDLRQLINLDIRDNKLSNLPGGLFKNLRNLQTLNLAMNTFNNFPETLFKIGYLLKLDLSYNRIRRLPDSFVHSFPYLEFLNVDKNPLHCDCKSLDVKFYQPNLVII</sequence>
<evidence type="ECO:0000256" key="4">
    <source>
        <dbReference type="SAM" id="SignalP"/>
    </source>
</evidence>
<feature type="chain" id="PRO_5004719129" description="LRRCT domain-containing protein" evidence="4">
    <location>
        <begin position="21"/>
        <end position="357"/>
    </location>
</feature>
<feature type="signal peptide" evidence="4">
    <location>
        <begin position="1"/>
        <end position="20"/>
    </location>
</feature>
<dbReference type="PANTHER" id="PTHR24373">
    <property type="entry name" value="SLIT RELATED LEUCINE-RICH REPEAT NEURONAL PROTEIN"/>
    <property type="match status" value="1"/>
</dbReference>
<evidence type="ECO:0000256" key="3">
    <source>
        <dbReference type="ARBA" id="ARBA00022737"/>
    </source>
</evidence>
<dbReference type="InterPro" id="IPR003591">
    <property type="entry name" value="Leu-rich_rpt_typical-subtyp"/>
</dbReference>
<accession>V4B0F5</accession>